<reference evidence="1" key="1">
    <citation type="submission" date="2021-03" db="EMBL/GenBank/DDBJ databases">
        <authorList>
            <person name="Bekaert M."/>
        </authorList>
    </citation>
    <scope>NUCLEOTIDE SEQUENCE</scope>
</reference>
<dbReference type="AlphaFoldDB" id="A0A8S3SYC2"/>
<dbReference type="EMBL" id="CAJPWZ010001863">
    <property type="protein sequence ID" value="CAG2225905.1"/>
    <property type="molecule type" value="Genomic_DNA"/>
</dbReference>
<evidence type="ECO:0000313" key="2">
    <source>
        <dbReference type="Proteomes" id="UP000683360"/>
    </source>
</evidence>
<name>A0A8S3SYC2_MYTED</name>
<organism evidence="1 2">
    <name type="scientific">Mytilus edulis</name>
    <name type="common">Blue mussel</name>
    <dbReference type="NCBI Taxonomy" id="6550"/>
    <lineage>
        <taxon>Eukaryota</taxon>
        <taxon>Metazoa</taxon>
        <taxon>Spiralia</taxon>
        <taxon>Lophotrochozoa</taxon>
        <taxon>Mollusca</taxon>
        <taxon>Bivalvia</taxon>
        <taxon>Autobranchia</taxon>
        <taxon>Pteriomorphia</taxon>
        <taxon>Mytilida</taxon>
        <taxon>Mytiloidea</taxon>
        <taxon>Mytilidae</taxon>
        <taxon>Mytilinae</taxon>
        <taxon>Mytilus</taxon>
    </lineage>
</organism>
<protein>
    <submittedName>
        <fullName evidence="1">Uncharacterized protein</fullName>
    </submittedName>
</protein>
<sequence length="159" mass="17980">MNNVRDNLQSNKIQTSITSGSFGEGLQMRDSDFDVMWVVKVIEVCEDTHNDFNADTIRFTMEMGGTQPGFIKLHLVHNNYWSILKDCNEIESAIQTASLAMYHYLCQNIVGSEDHVKTLRMMNNVRDNLQSDKTLTVITSGSFGEGLQMRSSDFDVMGL</sequence>
<keyword evidence="2" id="KW-1185">Reference proteome</keyword>
<gene>
    <name evidence="1" type="ORF">MEDL_39018</name>
</gene>
<proteinExistence type="predicted"/>
<comment type="caution">
    <text evidence="1">The sequence shown here is derived from an EMBL/GenBank/DDBJ whole genome shotgun (WGS) entry which is preliminary data.</text>
</comment>
<evidence type="ECO:0000313" key="1">
    <source>
        <dbReference type="EMBL" id="CAG2225905.1"/>
    </source>
</evidence>
<dbReference type="Proteomes" id="UP000683360">
    <property type="component" value="Unassembled WGS sequence"/>
</dbReference>
<accession>A0A8S3SYC2</accession>